<reference evidence="2 3" key="1">
    <citation type="journal article" date="2010" name="Proc. Natl. Acad. Sci. U.S.A.">
        <title>Enigmatic, ultrasmall, uncultivated Archaea.</title>
        <authorList>
            <person name="Baker B.J."/>
            <person name="Comolli L.R."/>
            <person name="Dick G.J."/>
            <person name="Hauser L.J."/>
            <person name="Hyatt D."/>
            <person name="Dill B.D."/>
            <person name="Land M.L."/>
            <person name="Verberkmoes N.C."/>
            <person name="Hettich R.L."/>
            <person name="Banfield J.F."/>
        </authorList>
    </citation>
    <scope>NUCLEOTIDE SEQUENCE [LARGE SCALE GENOMIC DNA]</scope>
</reference>
<organism evidence="2 3">
    <name type="scientific">Candidatus Parvarchaeum acidiphilum ARMAN-4</name>
    <dbReference type="NCBI Taxonomy" id="662760"/>
    <lineage>
        <taxon>Archaea</taxon>
        <taxon>Candidatus Parvarchaeota</taxon>
        <taxon>Candidatus Parvarchaeum</taxon>
    </lineage>
</organism>
<evidence type="ECO:0000313" key="2">
    <source>
        <dbReference type="EMBL" id="EEZ92487.1"/>
    </source>
</evidence>
<sequence>MAIDNPFISITYSDNDVVVDRINEKIDLLMLINDTLEHGGMIILKGAPGIGKSTLINVIEKELKKSKNIDTIKEEFTPAVYNKIRNLSINSQKKMFIELDDFNNIEMLDKLSQQRVIDLLYNLSQKMAILLVENRDEGVEKELKAQSKQFKKYQLDGMSKGDLKQIIINRLNLSRTTKSDSLEPFTESEYDKIYKKSKGDPRIALLICSALFDQKTNNII</sequence>
<accession>D2EGL2</accession>
<name>D2EGL2_PARA4</name>
<proteinExistence type="predicted"/>
<evidence type="ECO:0000259" key="1">
    <source>
        <dbReference type="Pfam" id="PF20720"/>
    </source>
</evidence>
<protein>
    <recommendedName>
        <fullName evidence="1">Novel STAND NTPase 3 domain-containing protein</fullName>
    </recommendedName>
</protein>
<dbReference type="InterPro" id="IPR027417">
    <property type="entry name" value="P-loop_NTPase"/>
</dbReference>
<dbReference type="Gene3D" id="3.40.50.300">
    <property type="entry name" value="P-loop containing nucleotide triphosphate hydrolases"/>
    <property type="match status" value="1"/>
</dbReference>
<dbReference type="Proteomes" id="UP000009375">
    <property type="component" value="Unassembled WGS sequence"/>
</dbReference>
<dbReference type="SUPFAM" id="SSF52540">
    <property type="entry name" value="P-loop containing nucleoside triphosphate hydrolases"/>
    <property type="match status" value="1"/>
</dbReference>
<evidence type="ECO:0000313" key="3">
    <source>
        <dbReference type="Proteomes" id="UP000009375"/>
    </source>
</evidence>
<dbReference type="AlphaFoldDB" id="D2EGL2"/>
<dbReference type="InterPro" id="IPR049050">
    <property type="entry name" value="nSTAND3"/>
</dbReference>
<gene>
    <name evidence="2" type="ORF">BJBARM4_0911</name>
</gene>
<dbReference type="Pfam" id="PF20720">
    <property type="entry name" value="nSTAND3"/>
    <property type="match status" value="1"/>
</dbReference>
<feature type="domain" description="Novel STAND NTPase 3" evidence="1">
    <location>
        <begin position="33"/>
        <end position="172"/>
    </location>
</feature>
<dbReference type="EMBL" id="GG730076">
    <property type="protein sequence ID" value="EEZ92487.1"/>
    <property type="molecule type" value="Genomic_DNA"/>
</dbReference>